<dbReference type="InterPro" id="IPR006674">
    <property type="entry name" value="HD_domain"/>
</dbReference>
<evidence type="ECO:0000256" key="8">
    <source>
        <dbReference type="ARBA" id="ARBA00012964"/>
    </source>
</evidence>
<evidence type="ECO:0000256" key="9">
    <source>
        <dbReference type="ARBA" id="ARBA00022723"/>
    </source>
</evidence>
<accession>A0A167TGE6</accession>
<keyword evidence="15" id="KW-1185">Reference proteome</keyword>
<dbReference type="GO" id="GO:0046872">
    <property type="term" value="F:metal ion binding"/>
    <property type="evidence" value="ECO:0007669"/>
    <property type="project" value="UniProtKB-KW"/>
</dbReference>
<dbReference type="InterPro" id="IPR039356">
    <property type="entry name" value="YfbR/HDDC2"/>
</dbReference>
<evidence type="ECO:0000256" key="10">
    <source>
        <dbReference type="ARBA" id="ARBA00022801"/>
    </source>
</evidence>
<evidence type="ECO:0000256" key="12">
    <source>
        <dbReference type="ARBA" id="ARBA00023285"/>
    </source>
</evidence>
<keyword evidence="10" id="KW-0378">Hydrolase</keyword>
<organism evidence="14 15">
    <name type="scientific">Niveomyces insectorum RCEF 264</name>
    <dbReference type="NCBI Taxonomy" id="1081102"/>
    <lineage>
        <taxon>Eukaryota</taxon>
        <taxon>Fungi</taxon>
        <taxon>Dikarya</taxon>
        <taxon>Ascomycota</taxon>
        <taxon>Pezizomycotina</taxon>
        <taxon>Sordariomycetes</taxon>
        <taxon>Hypocreomycetidae</taxon>
        <taxon>Hypocreales</taxon>
        <taxon>Cordycipitaceae</taxon>
        <taxon>Niveomyces</taxon>
    </lineage>
</organism>
<dbReference type="PANTHER" id="PTHR11845">
    <property type="entry name" value="5'-DEOXYNUCLEOTIDASE HDDC2"/>
    <property type="match status" value="1"/>
</dbReference>
<reference evidence="14 15" key="1">
    <citation type="journal article" date="2016" name="Genome Biol. Evol.">
        <title>Divergent and convergent evolution of fungal pathogenicity.</title>
        <authorList>
            <person name="Shang Y."/>
            <person name="Xiao G."/>
            <person name="Zheng P."/>
            <person name="Cen K."/>
            <person name="Zhan S."/>
            <person name="Wang C."/>
        </authorList>
    </citation>
    <scope>NUCLEOTIDE SEQUENCE [LARGE SCALE GENOMIC DNA]</scope>
    <source>
        <strain evidence="14 15">RCEF 264</strain>
    </source>
</reference>
<protein>
    <recommendedName>
        <fullName evidence="8">5'-deoxynucleotidase</fullName>
        <ecNumber evidence="8">3.1.3.89</ecNumber>
    </recommendedName>
</protein>
<feature type="domain" description="HD" evidence="13">
    <location>
        <begin position="48"/>
        <end position="199"/>
    </location>
</feature>
<dbReference type="AlphaFoldDB" id="A0A167TGE6"/>
<comment type="cofactor">
    <cofactor evidence="4">
        <name>Mg(2+)</name>
        <dbReference type="ChEBI" id="CHEBI:18420"/>
    </cofactor>
</comment>
<evidence type="ECO:0000256" key="11">
    <source>
        <dbReference type="ARBA" id="ARBA00022842"/>
    </source>
</evidence>
<dbReference type="Pfam" id="PF13023">
    <property type="entry name" value="HD_3"/>
    <property type="match status" value="1"/>
</dbReference>
<comment type="catalytic activity">
    <reaction evidence="1">
        <text>a 2'-deoxyribonucleoside 5'-phosphate + H2O = a 2'-deoxyribonucleoside + phosphate</text>
        <dbReference type="Rhea" id="RHEA:36167"/>
        <dbReference type="ChEBI" id="CHEBI:15377"/>
        <dbReference type="ChEBI" id="CHEBI:18274"/>
        <dbReference type="ChEBI" id="CHEBI:43474"/>
        <dbReference type="ChEBI" id="CHEBI:65317"/>
        <dbReference type="EC" id="3.1.3.89"/>
    </reaction>
</comment>
<evidence type="ECO:0000256" key="6">
    <source>
        <dbReference type="ARBA" id="ARBA00009999"/>
    </source>
</evidence>
<evidence type="ECO:0000313" key="15">
    <source>
        <dbReference type="Proteomes" id="UP000076874"/>
    </source>
</evidence>
<keyword evidence="11" id="KW-0460">Magnesium</keyword>
<sequence length="263" mass="28461">MEELSDPWTVEKALAAQSIVFPAVAAAGSSSSSRPATSTPIPFFHVLERLKTTKRQGWRRYGIEQGESIADHMHRMAVMALFAPAELRAGLDLAKCVCMALLHDVAEAVVGDLTPADGVPKTEKARREAATMDYFVAHSGDAATAVQMRADWLEFEAGRTPESAFVQDLDKVELLLQMVEYETHHGVDLSEFTYVTTKIRLPAMQRWAAAILDERPAAENLASKAQVPAQPGAAKATVPVPVTVPAPVASSKAQLDEYYGGTE</sequence>
<comment type="subunit">
    <text evidence="7">Homodimer.</text>
</comment>
<dbReference type="EMBL" id="AZHD01000009">
    <property type="protein sequence ID" value="OAA60575.1"/>
    <property type="molecule type" value="Genomic_DNA"/>
</dbReference>
<proteinExistence type="inferred from homology"/>
<dbReference type="SUPFAM" id="SSF109604">
    <property type="entry name" value="HD-domain/PDEase-like"/>
    <property type="match status" value="1"/>
</dbReference>
<dbReference type="EC" id="3.1.3.89" evidence="8"/>
<evidence type="ECO:0000259" key="13">
    <source>
        <dbReference type="Pfam" id="PF13023"/>
    </source>
</evidence>
<dbReference type="Proteomes" id="UP000076874">
    <property type="component" value="Unassembled WGS sequence"/>
</dbReference>
<evidence type="ECO:0000256" key="7">
    <source>
        <dbReference type="ARBA" id="ARBA00011738"/>
    </source>
</evidence>
<dbReference type="PANTHER" id="PTHR11845:SF13">
    <property type="entry name" value="5'-DEOXYNUCLEOTIDASE HDDC2"/>
    <property type="match status" value="1"/>
</dbReference>
<comment type="similarity">
    <text evidence="6">Belongs to the HDDC2 family.</text>
</comment>
<evidence type="ECO:0000313" key="14">
    <source>
        <dbReference type="EMBL" id="OAA60575.1"/>
    </source>
</evidence>
<name>A0A167TGE6_9HYPO</name>
<comment type="cofactor">
    <cofactor evidence="2">
        <name>Mn(2+)</name>
        <dbReference type="ChEBI" id="CHEBI:29035"/>
    </cofactor>
</comment>
<dbReference type="GO" id="GO:0005737">
    <property type="term" value="C:cytoplasm"/>
    <property type="evidence" value="ECO:0007669"/>
    <property type="project" value="TreeGrafter"/>
</dbReference>
<evidence type="ECO:0000256" key="4">
    <source>
        <dbReference type="ARBA" id="ARBA00001946"/>
    </source>
</evidence>
<dbReference type="OrthoDB" id="10254258at2759"/>
<dbReference type="STRING" id="1081102.A0A167TGE6"/>
<gene>
    <name evidence="14" type="ORF">SPI_05699</name>
</gene>
<dbReference type="FunFam" id="1.10.3210.10:FF:000011">
    <property type="entry name" value="HD domain-containing protein 2"/>
    <property type="match status" value="1"/>
</dbReference>
<evidence type="ECO:0000256" key="5">
    <source>
        <dbReference type="ARBA" id="ARBA00004074"/>
    </source>
</evidence>
<dbReference type="Gene3D" id="1.10.3210.10">
    <property type="entry name" value="Hypothetical protein af1432"/>
    <property type="match status" value="1"/>
</dbReference>
<evidence type="ECO:0000256" key="1">
    <source>
        <dbReference type="ARBA" id="ARBA00001638"/>
    </source>
</evidence>
<evidence type="ECO:0000256" key="2">
    <source>
        <dbReference type="ARBA" id="ARBA00001936"/>
    </source>
</evidence>
<dbReference type="GO" id="GO:0009159">
    <property type="term" value="P:deoxyribonucleoside monophosphate catabolic process"/>
    <property type="evidence" value="ECO:0007669"/>
    <property type="project" value="UniProtKB-ARBA"/>
</dbReference>
<keyword evidence="9" id="KW-0479">Metal-binding</keyword>
<comment type="function">
    <text evidence="5">Catalyzes the dephosphorylation of the nucleoside 5'-monophosphates deoxyadenosine monophosphate (dAMP), deoxycytidine monophosphate (dCMP), deoxyguanosine monophosphate (dGMP) and deoxythymidine monophosphate (dTMP).</text>
</comment>
<keyword evidence="12" id="KW-0170">Cobalt</keyword>
<dbReference type="GO" id="GO:0002953">
    <property type="term" value="F:5'-deoxynucleotidase activity"/>
    <property type="evidence" value="ECO:0007669"/>
    <property type="project" value="UniProtKB-EC"/>
</dbReference>
<comment type="caution">
    <text evidence="14">The sequence shown here is derived from an EMBL/GenBank/DDBJ whole genome shotgun (WGS) entry which is preliminary data.</text>
</comment>
<comment type="cofactor">
    <cofactor evidence="3">
        <name>Co(2+)</name>
        <dbReference type="ChEBI" id="CHEBI:48828"/>
    </cofactor>
</comment>
<evidence type="ECO:0000256" key="3">
    <source>
        <dbReference type="ARBA" id="ARBA00001941"/>
    </source>
</evidence>